<evidence type="ECO:0000256" key="5">
    <source>
        <dbReference type="ARBA" id="ARBA00022605"/>
    </source>
</evidence>
<keyword evidence="3" id="KW-1003">Cell membrane</keyword>
<reference evidence="12 13" key="1">
    <citation type="submission" date="2018-06" db="EMBL/GenBank/DDBJ databases">
        <authorList>
            <consortium name="Pathogen Informatics"/>
            <person name="Doyle S."/>
        </authorList>
    </citation>
    <scope>NUCLEOTIDE SEQUENCE [LARGE SCALE GENOMIC DNA]</scope>
    <source>
        <strain evidence="12 13">NCTC10717</strain>
    </source>
</reference>
<dbReference type="PANTHER" id="PTHR37468">
    <property type="entry name" value="SULFATE TRANSPORTER CYSZ"/>
    <property type="match status" value="1"/>
</dbReference>
<evidence type="ECO:0000256" key="3">
    <source>
        <dbReference type="ARBA" id="ARBA00022475"/>
    </source>
</evidence>
<dbReference type="Proteomes" id="UP000254575">
    <property type="component" value="Unassembled WGS sequence"/>
</dbReference>
<feature type="transmembrane region" description="Helical" evidence="11">
    <location>
        <begin position="21"/>
        <end position="45"/>
    </location>
</feature>
<feature type="transmembrane region" description="Helical" evidence="11">
    <location>
        <begin position="196"/>
        <end position="229"/>
    </location>
</feature>
<keyword evidence="8" id="KW-0764">Sulfate transport</keyword>
<proteinExistence type="predicted"/>
<evidence type="ECO:0000256" key="10">
    <source>
        <dbReference type="ARBA" id="ARBA00023192"/>
    </source>
</evidence>
<keyword evidence="13" id="KW-1185">Reference proteome</keyword>
<dbReference type="GO" id="GO:0019344">
    <property type="term" value="P:cysteine biosynthetic process"/>
    <property type="evidence" value="ECO:0007669"/>
    <property type="project" value="UniProtKB-KW"/>
</dbReference>
<evidence type="ECO:0000256" key="9">
    <source>
        <dbReference type="ARBA" id="ARBA00023136"/>
    </source>
</evidence>
<keyword evidence="9 11" id="KW-0472">Membrane</keyword>
<evidence type="ECO:0000256" key="8">
    <source>
        <dbReference type="ARBA" id="ARBA00023032"/>
    </source>
</evidence>
<dbReference type="InterPro" id="IPR050480">
    <property type="entry name" value="CysZ-like"/>
</dbReference>
<evidence type="ECO:0000313" key="12">
    <source>
        <dbReference type="EMBL" id="SUO92784.1"/>
    </source>
</evidence>
<evidence type="ECO:0000256" key="11">
    <source>
        <dbReference type="SAM" id="Phobius"/>
    </source>
</evidence>
<dbReference type="GO" id="GO:0009675">
    <property type="term" value="F:high-affinity sulfate:proton symporter activity"/>
    <property type="evidence" value="ECO:0007669"/>
    <property type="project" value="TreeGrafter"/>
</dbReference>
<evidence type="ECO:0000256" key="4">
    <source>
        <dbReference type="ARBA" id="ARBA00022519"/>
    </source>
</evidence>
<evidence type="ECO:0000256" key="1">
    <source>
        <dbReference type="ARBA" id="ARBA00004141"/>
    </source>
</evidence>
<dbReference type="OrthoDB" id="5292355at2"/>
<accession>A0A380MJM3</accession>
<organism evidence="12 13">
    <name type="scientific">Suttonella indologenes</name>
    <dbReference type="NCBI Taxonomy" id="13276"/>
    <lineage>
        <taxon>Bacteria</taxon>
        <taxon>Pseudomonadati</taxon>
        <taxon>Pseudomonadota</taxon>
        <taxon>Gammaproteobacteria</taxon>
        <taxon>Cardiobacteriales</taxon>
        <taxon>Cardiobacteriaceae</taxon>
        <taxon>Suttonella</taxon>
    </lineage>
</organism>
<dbReference type="NCBIfam" id="NF003433">
    <property type="entry name" value="PRK04949.1"/>
    <property type="match status" value="1"/>
</dbReference>
<comment type="subcellular location">
    <subcellularLocation>
        <location evidence="1">Membrane</location>
        <topology evidence="1">Multi-pass membrane protein</topology>
    </subcellularLocation>
</comment>
<gene>
    <name evidence="12" type="primary">cysZ</name>
    <name evidence="12" type="ORF">NCTC10717_00737</name>
</gene>
<dbReference type="PANTHER" id="PTHR37468:SF1">
    <property type="entry name" value="SULFATE TRANSPORTER CYSZ"/>
    <property type="match status" value="1"/>
</dbReference>
<dbReference type="GO" id="GO:0000103">
    <property type="term" value="P:sulfate assimilation"/>
    <property type="evidence" value="ECO:0007669"/>
    <property type="project" value="TreeGrafter"/>
</dbReference>
<feature type="transmembrane region" description="Helical" evidence="11">
    <location>
        <begin position="132"/>
        <end position="150"/>
    </location>
</feature>
<dbReference type="GO" id="GO:0005886">
    <property type="term" value="C:plasma membrane"/>
    <property type="evidence" value="ECO:0007669"/>
    <property type="project" value="TreeGrafter"/>
</dbReference>
<evidence type="ECO:0000256" key="6">
    <source>
        <dbReference type="ARBA" id="ARBA00022692"/>
    </source>
</evidence>
<evidence type="ECO:0000256" key="2">
    <source>
        <dbReference type="ARBA" id="ARBA00022448"/>
    </source>
</evidence>
<evidence type="ECO:0000256" key="7">
    <source>
        <dbReference type="ARBA" id="ARBA00022989"/>
    </source>
</evidence>
<dbReference type="AlphaFoldDB" id="A0A380MJM3"/>
<keyword evidence="7 11" id="KW-1133">Transmembrane helix</keyword>
<sequence>MKGLDCLRQAFAWLKHKDLRQYIWLPLLINVLLYGTGMWALIRYFSALMNHFLPTDSWLAFLHWLLWPVIAVMIVVLVLYTFSLLANLIAAPFNGFLAAKVEALETGQAPDSGMSLAAEIWQSIAQEIRKTYFFLLWAIPILLTGFVPPLNLLTPFLWFAYSAYSAYLQYMDYPMANNGIFFTQQRPILRRRLSDIIGFGGIASFLLMIPLINLVAMPVSVIAATLHWVRHVRPNLPQTA</sequence>
<name>A0A380MJM3_9GAMM</name>
<dbReference type="InterPro" id="IPR059112">
    <property type="entry name" value="CysZ/EI24"/>
</dbReference>
<keyword evidence="6 11" id="KW-0812">Transmembrane</keyword>
<keyword evidence="4" id="KW-0997">Cell inner membrane</keyword>
<feature type="transmembrane region" description="Helical" evidence="11">
    <location>
        <begin position="65"/>
        <end position="90"/>
    </location>
</feature>
<dbReference type="RefSeq" id="WP_115217998.1">
    <property type="nucleotide sequence ID" value="NZ_UHIA01000003.1"/>
</dbReference>
<keyword evidence="2" id="KW-0813">Transport</keyword>
<evidence type="ECO:0000313" key="13">
    <source>
        <dbReference type="Proteomes" id="UP000254575"/>
    </source>
</evidence>
<keyword evidence="5" id="KW-0028">Amino-acid biosynthesis</keyword>
<keyword evidence="10" id="KW-0198">Cysteine biosynthesis</keyword>
<dbReference type="EMBL" id="UHIA01000003">
    <property type="protein sequence ID" value="SUO92784.1"/>
    <property type="molecule type" value="Genomic_DNA"/>
</dbReference>
<dbReference type="Pfam" id="PF07264">
    <property type="entry name" value="EI24"/>
    <property type="match status" value="1"/>
</dbReference>
<protein>
    <submittedName>
        <fullName evidence="12">Putative sulfate transport protein CysZ</fullName>
    </submittedName>
</protein>